<dbReference type="AlphaFoldDB" id="A0A426RYZ4"/>
<dbReference type="Pfam" id="PF13455">
    <property type="entry name" value="MUG113"/>
    <property type="match status" value="1"/>
</dbReference>
<dbReference type="EMBL" id="PDES01000015">
    <property type="protein sequence ID" value="RRQ81548.1"/>
    <property type="molecule type" value="Genomic_DNA"/>
</dbReference>
<evidence type="ECO:0000313" key="2">
    <source>
        <dbReference type="EMBL" id="RRQ81548.1"/>
    </source>
</evidence>
<proteinExistence type="predicted"/>
<dbReference type="SMART" id="SM00974">
    <property type="entry name" value="T5orf172"/>
    <property type="match status" value="1"/>
</dbReference>
<name>A0A426RYZ4_9ACTN</name>
<feature type="domain" description="Bacteriophage T5 Orf172 DNA-binding" evidence="1">
    <location>
        <begin position="90"/>
        <end position="159"/>
    </location>
</feature>
<sequence length="263" mass="29651">MAHGNYFTPKAIKDARCGMRRSIAQLISLVDTEDPAFQRVADVLQDMASADVELTEDVVGIAVKMGRHKHAEEQAKRRNTPARMSIVYYIRRGDLIKIGTTTNPASRLRSLMPDVILAFEPGDVELETIRHQQFRASRVARKSEYFHQTEGLAAHIAAIRQQHGDPDPAWPSVATLGTGYVRSKVKVDLPEPTSSEMATATDGARLLQMSKATVHGWAHRGLINSVGRDERGRPLYYVDHMRFLIERNRAWHNHKKHRKNDAS</sequence>
<protein>
    <recommendedName>
        <fullName evidence="1">Bacteriophage T5 Orf172 DNA-binding domain-containing protein</fullName>
    </recommendedName>
</protein>
<accession>A0A426RYZ4</accession>
<dbReference type="Proteomes" id="UP000276379">
    <property type="component" value="Unassembled WGS sequence"/>
</dbReference>
<evidence type="ECO:0000259" key="1">
    <source>
        <dbReference type="SMART" id="SM00974"/>
    </source>
</evidence>
<evidence type="ECO:0000313" key="3">
    <source>
        <dbReference type="Proteomes" id="UP000276379"/>
    </source>
</evidence>
<gene>
    <name evidence="2" type="ORF">CQW44_30575</name>
</gene>
<dbReference type="InterPro" id="IPR018306">
    <property type="entry name" value="Phage_T5_Orf172_DNA-bd"/>
</dbReference>
<reference evidence="2 3" key="1">
    <citation type="submission" date="2017-10" db="EMBL/GenBank/DDBJ databases">
        <title>Draft genome of actinobacteria isolated from guarana (Paullinia cupana (Mart.) Ducke.</title>
        <authorList>
            <person name="Siqueira K.A."/>
            <person name="Liotti R.G."/>
            <person name="Mendes T.A."/>
            <person name="Soares M.A."/>
        </authorList>
    </citation>
    <scope>NUCLEOTIDE SEQUENCE [LARGE SCALE GENOMIC DNA]</scope>
    <source>
        <strain evidence="2 3">199</strain>
    </source>
</reference>
<keyword evidence="3" id="KW-1185">Reference proteome</keyword>
<comment type="caution">
    <text evidence="2">The sequence shown here is derived from an EMBL/GenBank/DDBJ whole genome shotgun (WGS) entry which is preliminary data.</text>
</comment>
<dbReference type="RefSeq" id="WP_125214713.1">
    <property type="nucleotide sequence ID" value="NZ_PDES01000015.1"/>
</dbReference>
<organism evidence="2 3">
    <name type="scientific">Streptomyces griseofuscus</name>
    <dbReference type="NCBI Taxonomy" id="146922"/>
    <lineage>
        <taxon>Bacteria</taxon>
        <taxon>Bacillati</taxon>
        <taxon>Actinomycetota</taxon>
        <taxon>Actinomycetes</taxon>
        <taxon>Kitasatosporales</taxon>
        <taxon>Streptomycetaceae</taxon>
        <taxon>Streptomyces</taxon>
    </lineage>
</organism>